<dbReference type="EMBL" id="DSEC01000576">
    <property type="protein sequence ID" value="HER44390.1"/>
    <property type="molecule type" value="Genomic_DNA"/>
</dbReference>
<dbReference type="Proteomes" id="UP000886069">
    <property type="component" value="Unassembled WGS sequence"/>
</dbReference>
<evidence type="ECO:0000313" key="1">
    <source>
        <dbReference type="EMBL" id="HER44390.1"/>
    </source>
</evidence>
<organism evidence="1">
    <name type="scientific">Eiseniibacteriota bacterium</name>
    <dbReference type="NCBI Taxonomy" id="2212470"/>
    <lineage>
        <taxon>Bacteria</taxon>
        <taxon>Candidatus Eiseniibacteriota</taxon>
    </lineage>
</organism>
<proteinExistence type="predicted"/>
<gene>
    <name evidence="1" type="ORF">ENO08_08020</name>
</gene>
<sequence length="340" mass="36979">MKIHDSRTGAALVIAVAFLASLPLAGRAVSGESYGVYQFVVRQAEGSIDEISAAISDAAVNSGWIVSGTADSGDPDNCGFKSRVMVLYDMKYADIIVGANVETGPYAALDRVNIFQDEEGTHVSVVNPVPLTRTVLMDDTKYIDLSAKHLADLSAMIQSAVKGTANSAQYGEFRTAGKIEKTMGVVAGGDFNMLIKQKYKVSKGTVMEAGKAIGLGFREKTRTWGLKTVYEVHVPAHKVYIVGVSGSPMDTKSFQIVGGGQNEQRRRFECPGLSHAGAYPLEIVVYTDEMGEIRVAMVDTMYRMKVYFEDAGTTAFMKNMKMPGSIEKEVEKYMKKQLED</sequence>
<accession>A0A7V2F3X7</accession>
<reference evidence="1" key="1">
    <citation type="journal article" date="2020" name="mSystems">
        <title>Genome- and Community-Level Interaction Insights into Carbon Utilization and Element Cycling Functions of Hydrothermarchaeota in Hydrothermal Sediment.</title>
        <authorList>
            <person name="Zhou Z."/>
            <person name="Liu Y."/>
            <person name="Xu W."/>
            <person name="Pan J."/>
            <person name="Luo Z.H."/>
            <person name="Li M."/>
        </authorList>
    </citation>
    <scope>NUCLEOTIDE SEQUENCE [LARGE SCALE GENOMIC DNA]</scope>
    <source>
        <strain evidence="1">SpSt-1233</strain>
    </source>
</reference>
<protein>
    <submittedName>
        <fullName evidence="1">Uncharacterized protein</fullName>
    </submittedName>
</protein>
<comment type="caution">
    <text evidence="1">The sequence shown here is derived from an EMBL/GenBank/DDBJ whole genome shotgun (WGS) entry which is preliminary data.</text>
</comment>
<name>A0A7V2F3X7_UNCEI</name>
<dbReference type="AlphaFoldDB" id="A0A7V2F3X7"/>